<evidence type="ECO:0000313" key="1">
    <source>
        <dbReference type="EMBL" id="ADD93150.1"/>
    </source>
</evidence>
<protein>
    <submittedName>
        <fullName evidence="1">Uncharacterized protein</fullName>
    </submittedName>
</protein>
<organism evidence="1">
    <name type="scientific">uncultured archaeon MedDCM-OCT-S05-C57</name>
    <dbReference type="NCBI Taxonomy" id="743092"/>
    <lineage>
        <taxon>Archaea</taxon>
        <taxon>environmental samples</taxon>
    </lineage>
</organism>
<accession>D6PBP9</accession>
<reference evidence="1" key="1">
    <citation type="journal article" date="2010" name="ISME J.">
        <title>Metagenome of the Mediterranean deep chlorophyll maximum studied by direct and fosmid library 454 pyrosequencing.</title>
        <authorList>
            <person name="Ghai R."/>
            <person name="Martin-Cuadrado A.B."/>
            <person name="Molto A.G."/>
            <person name="Heredia I.G."/>
            <person name="Cabrera R."/>
            <person name="Martin J."/>
            <person name="Verdu M."/>
            <person name="Deschamps P."/>
            <person name="Moreira D."/>
            <person name="Lopez-Garcia P."/>
            <person name="Mira A."/>
            <person name="Rodriguez-Valera F."/>
        </authorList>
    </citation>
    <scope>NUCLEOTIDE SEQUENCE</scope>
</reference>
<name>D6PBP9_9ARCH</name>
<sequence length="64" mass="6841">MKIHIILNHYHKLAKLEEVVDAALVVNLAAVAVVPVEAKAKVAAADAAVINFLSVSFNTCIIYP</sequence>
<dbReference type="EMBL" id="GU942966">
    <property type="protein sequence ID" value="ADD93150.1"/>
    <property type="molecule type" value="Genomic_DNA"/>
</dbReference>
<proteinExistence type="predicted"/>
<dbReference type="AlphaFoldDB" id="D6PBP9"/>